<name>A0ABV5PWD2_9ACTN</name>
<evidence type="ECO:0000313" key="3">
    <source>
        <dbReference type="Proteomes" id="UP001589646"/>
    </source>
</evidence>
<dbReference type="Pfam" id="PF12697">
    <property type="entry name" value="Abhydrolase_6"/>
    <property type="match status" value="1"/>
</dbReference>
<gene>
    <name evidence="2" type="ORF">ACFFRN_12075</name>
</gene>
<comment type="caution">
    <text evidence="2">The sequence shown here is derived from an EMBL/GenBank/DDBJ whole genome shotgun (WGS) entry which is preliminary data.</text>
</comment>
<reference evidence="2 3" key="1">
    <citation type="submission" date="2024-09" db="EMBL/GenBank/DDBJ databases">
        <authorList>
            <person name="Sun Q."/>
            <person name="Mori K."/>
        </authorList>
    </citation>
    <scope>NUCLEOTIDE SEQUENCE [LARGE SCALE GENOMIC DNA]</scope>
    <source>
        <strain evidence="2 3">JCM 3323</strain>
    </source>
</reference>
<dbReference type="GO" id="GO:0016787">
    <property type="term" value="F:hydrolase activity"/>
    <property type="evidence" value="ECO:0007669"/>
    <property type="project" value="UniProtKB-KW"/>
</dbReference>
<evidence type="ECO:0000313" key="2">
    <source>
        <dbReference type="EMBL" id="MFB9527353.1"/>
    </source>
</evidence>
<organism evidence="2 3">
    <name type="scientific">Nonomuraea roseola</name>
    <dbReference type="NCBI Taxonomy" id="46179"/>
    <lineage>
        <taxon>Bacteria</taxon>
        <taxon>Bacillati</taxon>
        <taxon>Actinomycetota</taxon>
        <taxon>Actinomycetes</taxon>
        <taxon>Streptosporangiales</taxon>
        <taxon>Streptosporangiaceae</taxon>
        <taxon>Nonomuraea</taxon>
    </lineage>
</organism>
<evidence type="ECO:0000259" key="1">
    <source>
        <dbReference type="Pfam" id="PF12697"/>
    </source>
</evidence>
<dbReference type="Proteomes" id="UP001589646">
    <property type="component" value="Unassembled WGS sequence"/>
</dbReference>
<dbReference type="InterPro" id="IPR029058">
    <property type="entry name" value="AB_hydrolase_fold"/>
</dbReference>
<accession>A0ABV5PWD2</accession>
<sequence length="146" mass="15987">MRGTLCLYGRRLVEAMLRRGDPVTASGGGLDLARGDLTRVSSELVALQTEERQEMRDQPGRTADAIVAFGSLVSAMYVDRRPALDAIDRVRAPTRLLWGDQDPLIGRSTVALLLERRPDWGLRVYEGAGHLMPMELPVAFAEAVAA</sequence>
<keyword evidence="3" id="KW-1185">Reference proteome</keyword>
<protein>
    <submittedName>
        <fullName evidence="2">Alpha/beta fold hydrolase</fullName>
    </submittedName>
</protein>
<proteinExistence type="predicted"/>
<feature type="domain" description="AB hydrolase-1" evidence="1">
    <location>
        <begin position="51"/>
        <end position="143"/>
    </location>
</feature>
<dbReference type="Gene3D" id="3.40.50.1820">
    <property type="entry name" value="alpha/beta hydrolase"/>
    <property type="match status" value="1"/>
</dbReference>
<dbReference type="SUPFAM" id="SSF53474">
    <property type="entry name" value="alpha/beta-Hydrolases"/>
    <property type="match status" value="1"/>
</dbReference>
<keyword evidence="2" id="KW-0378">Hydrolase</keyword>
<dbReference type="InterPro" id="IPR000073">
    <property type="entry name" value="AB_hydrolase_1"/>
</dbReference>
<dbReference type="EMBL" id="JBHMCE010000003">
    <property type="protein sequence ID" value="MFB9527353.1"/>
    <property type="molecule type" value="Genomic_DNA"/>
</dbReference>
<dbReference type="RefSeq" id="WP_346119234.1">
    <property type="nucleotide sequence ID" value="NZ_BAAAXC010000006.1"/>
</dbReference>